<keyword evidence="1" id="KW-0732">Signal</keyword>
<organism evidence="2 3">
    <name type="scientific">Rhodanobacter denitrificans</name>
    <dbReference type="NCBI Taxonomy" id="666685"/>
    <lineage>
        <taxon>Bacteria</taxon>
        <taxon>Pseudomonadati</taxon>
        <taxon>Pseudomonadota</taxon>
        <taxon>Gammaproteobacteria</taxon>
        <taxon>Lysobacterales</taxon>
        <taxon>Rhodanobacteraceae</taxon>
        <taxon>Rhodanobacter</taxon>
    </lineage>
</organism>
<protein>
    <submittedName>
        <fullName evidence="2">Uncharacterized protein</fullName>
    </submittedName>
</protein>
<feature type="signal peptide" evidence="1">
    <location>
        <begin position="1"/>
        <end position="26"/>
    </location>
</feature>
<dbReference type="AlphaFoldDB" id="A0A2W5KK82"/>
<sequence length="232" mass="24012">MTRRSALLPSSAALLALAIAAVPAFAAPTTRSGAPGSGSAPRATMADPVFADAFDRGGGSVTVYTDRAAFLAALAPGRVELAFDELIPGHSPPLHYTDQGFSLWVFTPPGTHHGLYNGPGFVSTDQVDEPLMVWTTLDDRPIGALGGNVWPSDFSLRPTDGTIGVDVILQDGTLGATAIVDAAVPDSFVGFISHGEPIAYLLIEAPDLVDPPAGTTPDRWPTLDNLVVGGVQ</sequence>
<accession>A0A2W5KK82</accession>
<name>A0A2W5KK82_9GAMM</name>
<evidence type="ECO:0000313" key="2">
    <source>
        <dbReference type="EMBL" id="PZQ17322.1"/>
    </source>
</evidence>
<proteinExistence type="predicted"/>
<gene>
    <name evidence="2" type="ORF">DI564_05785</name>
</gene>
<dbReference type="Proteomes" id="UP000249046">
    <property type="component" value="Unassembled WGS sequence"/>
</dbReference>
<dbReference type="EMBL" id="QFPO01000004">
    <property type="protein sequence ID" value="PZQ17322.1"/>
    <property type="molecule type" value="Genomic_DNA"/>
</dbReference>
<evidence type="ECO:0000256" key="1">
    <source>
        <dbReference type="SAM" id="SignalP"/>
    </source>
</evidence>
<feature type="chain" id="PRO_5015967578" evidence="1">
    <location>
        <begin position="27"/>
        <end position="232"/>
    </location>
</feature>
<evidence type="ECO:0000313" key="3">
    <source>
        <dbReference type="Proteomes" id="UP000249046"/>
    </source>
</evidence>
<reference evidence="2 3" key="1">
    <citation type="submission" date="2017-08" db="EMBL/GenBank/DDBJ databases">
        <title>Infants hospitalized years apart are colonized by the same room-sourced microbial strains.</title>
        <authorList>
            <person name="Brooks B."/>
            <person name="Olm M.R."/>
            <person name="Firek B.A."/>
            <person name="Baker R."/>
            <person name="Thomas B.C."/>
            <person name="Morowitz M.J."/>
            <person name="Banfield J.F."/>
        </authorList>
    </citation>
    <scope>NUCLEOTIDE SEQUENCE [LARGE SCALE GENOMIC DNA]</scope>
    <source>
        <strain evidence="2">S2_005_003_R2_42</strain>
    </source>
</reference>
<comment type="caution">
    <text evidence="2">The sequence shown here is derived from an EMBL/GenBank/DDBJ whole genome shotgun (WGS) entry which is preliminary data.</text>
</comment>